<dbReference type="Proteomes" id="UP001381693">
    <property type="component" value="Unassembled WGS sequence"/>
</dbReference>
<keyword evidence="2" id="KW-1185">Reference proteome</keyword>
<dbReference type="PANTHER" id="PTHR47148:SF1">
    <property type="entry name" value="CYTOCHROME C OXIDASE ASSEMBLY FACTOR 1 HOMOLOG"/>
    <property type="match status" value="1"/>
</dbReference>
<gene>
    <name evidence="1" type="ORF">SK128_027355</name>
</gene>
<comment type="caution">
    <text evidence="1">The sequence shown here is derived from an EMBL/GenBank/DDBJ whole genome shotgun (WGS) entry which is preliminary data.</text>
</comment>
<organism evidence="1 2">
    <name type="scientific">Halocaridina rubra</name>
    <name type="common">Hawaiian red shrimp</name>
    <dbReference type="NCBI Taxonomy" id="373956"/>
    <lineage>
        <taxon>Eukaryota</taxon>
        <taxon>Metazoa</taxon>
        <taxon>Ecdysozoa</taxon>
        <taxon>Arthropoda</taxon>
        <taxon>Crustacea</taxon>
        <taxon>Multicrustacea</taxon>
        <taxon>Malacostraca</taxon>
        <taxon>Eumalacostraca</taxon>
        <taxon>Eucarida</taxon>
        <taxon>Decapoda</taxon>
        <taxon>Pleocyemata</taxon>
        <taxon>Caridea</taxon>
        <taxon>Atyoidea</taxon>
        <taxon>Atyidae</taxon>
        <taxon>Halocaridina</taxon>
    </lineage>
</organism>
<dbReference type="PANTHER" id="PTHR47148">
    <property type="entry name" value="CYTOCHROME C OXIDASE ASSEMBLY FACTOR 1 HOMOLOG"/>
    <property type="match status" value="1"/>
</dbReference>
<dbReference type="GO" id="GO:0032981">
    <property type="term" value="P:mitochondrial respiratory chain complex I assembly"/>
    <property type="evidence" value="ECO:0007669"/>
    <property type="project" value="TreeGrafter"/>
</dbReference>
<dbReference type="InterPro" id="IPR014807">
    <property type="entry name" value="Coa1"/>
</dbReference>
<accession>A0AAN8X3H0</accession>
<evidence type="ECO:0008006" key="3">
    <source>
        <dbReference type="Google" id="ProtNLM"/>
    </source>
</evidence>
<dbReference type="GO" id="GO:0005743">
    <property type="term" value="C:mitochondrial inner membrane"/>
    <property type="evidence" value="ECO:0007669"/>
    <property type="project" value="TreeGrafter"/>
</dbReference>
<protein>
    <recommendedName>
        <fullName evidence="3">Cytochrome oxidase complex assembly protein 1</fullName>
    </recommendedName>
</protein>
<dbReference type="GO" id="GO:0033617">
    <property type="term" value="P:mitochondrial respiratory chain complex IV assembly"/>
    <property type="evidence" value="ECO:0007669"/>
    <property type="project" value="TreeGrafter"/>
</dbReference>
<name>A0AAN8X3H0_HALRR</name>
<proteinExistence type="predicted"/>
<reference evidence="1 2" key="1">
    <citation type="submission" date="2023-11" db="EMBL/GenBank/DDBJ databases">
        <title>Halocaridina rubra genome assembly.</title>
        <authorList>
            <person name="Smith C."/>
        </authorList>
    </citation>
    <scope>NUCLEOTIDE SEQUENCE [LARGE SCALE GENOMIC DNA]</scope>
    <source>
        <strain evidence="1">EP-1</strain>
        <tissue evidence="1">Whole</tissue>
    </source>
</reference>
<sequence length="159" mass="17802">MLKISRAKRKRNLSGVVLVAEGRIGMLSTQNLARTAALGGFFVVGSGLYFKFRIQDGLKQNEYYKESLNILRSHRGIAHLLGEPIKDGNLNLGDNANNFSTATKAQFQVPVKGPQKAGTLYLWASRPDTSVKWNVDRLELGFKEEPNRRILILDSKKNE</sequence>
<dbReference type="EMBL" id="JAXCGZ010009478">
    <property type="protein sequence ID" value="KAK7077067.1"/>
    <property type="molecule type" value="Genomic_DNA"/>
</dbReference>
<dbReference type="AlphaFoldDB" id="A0AAN8X3H0"/>
<dbReference type="Pfam" id="PF08695">
    <property type="entry name" value="Coa1"/>
    <property type="match status" value="1"/>
</dbReference>
<evidence type="ECO:0000313" key="2">
    <source>
        <dbReference type="Proteomes" id="UP001381693"/>
    </source>
</evidence>
<evidence type="ECO:0000313" key="1">
    <source>
        <dbReference type="EMBL" id="KAK7077067.1"/>
    </source>
</evidence>